<evidence type="ECO:0000256" key="1">
    <source>
        <dbReference type="SAM" id="Phobius"/>
    </source>
</evidence>
<evidence type="ECO:0000313" key="2">
    <source>
        <dbReference type="EMBL" id="GHF44086.1"/>
    </source>
</evidence>
<feature type="transmembrane region" description="Helical" evidence="1">
    <location>
        <begin position="95"/>
        <end position="112"/>
    </location>
</feature>
<gene>
    <name evidence="2" type="ORF">GCM10017781_20710</name>
</gene>
<feature type="transmembrane region" description="Helical" evidence="1">
    <location>
        <begin position="118"/>
        <end position="136"/>
    </location>
</feature>
<evidence type="ECO:0000313" key="3">
    <source>
        <dbReference type="Proteomes" id="UP000619376"/>
    </source>
</evidence>
<dbReference type="Proteomes" id="UP000619376">
    <property type="component" value="Unassembled WGS sequence"/>
</dbReference>
<dbReference type="PANTHER" id="PTHR33802:SF1">
    <property type="entry name" value="XK-RELATED PROTEIN"/>
    <property type="match status" value="1"/>
</dbReference>
<organism evidence="2 3">
    <name type="scientific">Deinococcus metalli</name>
    <dbReference type="NCBI Taxonomy" id="1141878"/>
    <lineage>
        <taxon>Bacteria</taxon>
        <taxon>Thermotogati</taxon>
        <taxon>Deinococcota</taxon>
        <taxon>Deinococci</taxon>
        <taxon>Deinococcales</taxon>
        <taxon>Deinococcaceae</taxon>
        <taxon>Deinococcus</taxon>
    </lineage>
</organism>
<name>A0ABQ3JMY8_9DEIO</name>
<dbReference type="EMBL" id="BNAJ01000004">
    <property type="protein sequence ID" value="GHF44086.1"/>
    <property type="molecule type" value="Genomic_DNA"/>
</dbReference>
<feature type="transmembrane region" description="Helical" evidence="1">
    <location>
        <begin position="190"/>
        <end position="209"/>
    </location>
</feature>
<proteinExistence type="predicted"/>
<feature type="transmembrane region" description="Helical" evidence="1">
    <location>
        <begin position="63"/>
        <end position="83"/>
    </location>
</feature>
<protein>
    <recommendedName>
        <fullName evidence="4">Tryptophan-rich sensory protein</fullName>
    </recommendedName>
</protein>
<dbReference type="Gene3D" id="1.20.1260.100">
    <property type="entry name" value="TspO/MBR protein"/>
    <property type="match status" value="1"/>
</dbReference>
<keyword evidence="1" id="KW-1133">Transmembrane helix</keyword>
<keyword evidence="1" id="KW-0812">Transmembrane</keyword>
<reference evidence="3" key="1">
    <citation type="journal article" date="2019" name="Int. J. Syst. Evol. Microbiol.">
        <title>The Global Catalogue of Microorganisms (GCM) 10K type strain sequencing project: providing services to taxonomists for standard genome sequencing and annotation.</title>
        <authorList>
            <consortium name="The Broad Institute Genomics Platform"/>
            <consortium name="The Broad Institute Genome Sequencing Center for Infectious Disease"/>
            <person name="Wu L."/>
            <person name="Ma J."/>
        </authorList>
    </citation>
    <scope>NUCLEOTIDE SEQUENCE [LARGE SCALE GENOMIC DNA]</scope>
    <source>
        <strain evidence="3">CGMCC 1.18437</strain>
    </source>
</reference>
<comment type="caution">
    <text evidence="2">The sequence shown here is derived from an EMBL/GenBank/DDBJ whole genome shotgun (WGS) entry which is preliminary data.</text>
</comment>
<accession>A0ABQ3JMY8</accession>
<sequence>MTAGALERSYRGPMSGLPRQVILLAATVLTLVMNYLSTALPLFGNSNKEISDALPNAFTPAGLTFAVWGPIFLGLAAFAVYQALPAQRGPRLDRVFWPFLLGNVLNVAWLLAFQSLHYGLSVVIMLGLLASLIWLYRTVRALPPQGAEVWTLQVPTSLYLAWISVATMANITAALVSAGVTAGALGLAPATWSAVLVVVAAALGSVFLARFRDYAFALVLLWAFLGVYLARPEVALVTAGVALAAALLVVMGLVAARARRPLL</sequence>
<feature type="transmembrane region" description="Helical" evidence="1">
    <location>
        <begin position="157"/>
        <end position="178"/>
    </location>
</feature>
<feature type="transmembrane region" description="Helical" evidence="1">
    <location>
        <begin position="21"/>
        <end position="43"/>
    </location>
</feature>
<keyword evidence="1" id="KW-0472">Membrane</keyword>
<feature type="transmembrane region" description="Helical" evidence="1">
    <location>
        <begin position="214"/>
        <end position="230"/>
    </location>
</feature>
<dbReference type="PANTHER" id="PTHR33802">
    <property type="entry name" value="SI:CH211-161H7.5-RELATED"/>
    <property type="match status" value="1"/>
</dbReference>
<dbReference type="InterPro" id="IPR038330">
    <property type="entry name" value="TspO/MBR-related_sf"/>
</dbReference>
<keyword evidence="3" id="KW-1185">Reference proteome</keyword>
<evidence type="ECO:0008006" key="4">
    <source>
        <dbReference type="Google" id="ProtNLM"/>
    </source>
</evidence>
<feature type="transmembrane region" description="Helical" evidence="1">
    <location>
        <begin position="236"/>
        <end position="256"/>
    </location>
</feature>